<dbReference type="EMBL" id="BONZ01000036">
    <property type="protein sequence ID" value="GIH15601.1"/>
    <property type="molecule type" value="Genomic_DNA"/>
</dbReference>
<reference evidence="9" key="1">
    <citation type="submission" date="2021-01" db="EMBL/GenBank/DDBJ databases">
        <title>Whole genome shotgun sequence of Rugosimonospora africana NBRC 104875.</title>
        <authorList>
            <person name="Komaki H."/>
            <person name="Tamura T."/>
        </authorList>
    </citation>
    <scope>NUCLEOTIDE SEQUENCE</scope>
    <source>
        <strain evidence="9">NBRC 104875</strain>
    </source>
</reference>
<proteinExistence type="inferred from homology"/>
<accession>A0A8J3QSE8</accession>
<organism evidence="9 10">
    <name type="scientific">Rugosimonospora africana</name>
    <dbReference type="NCBI Taxonomy" id="556532"/>
    <lineage>
        <taxon>Bacteria</taxon>
        <taxon>Bacillati</taxon>
        <taxon>Actinomycetota</taxon>
        <taxon>Actinomycetes</taxon>
        <taxon>Micromonosporales</taxon>
        <taxon>Micromonosporaceae</taxon>
        <taxon>Rugosimonospora</taxon>
    </lineage>
</organism>
<evidence type="ECO:0000256" key="7">
    <source>
        <dbReference type="RuleBase" id="RU363032"/>
    </source>
</evidence>
<keyword evidence="5 7" id="KW-1133">Transmembrane helix</keyword>
<evidence type="ECO:0000256" key="4">
    <source>
        <dbReference type="ARBA" id="ARBA00022692"/>
    </source>
</evidence>
<dbReference type="InterPro" id="IPR000515">
    <property type="entry name" value="MetI-like"/>
</dbReference>
<evidence type="ECO:0000313" key="10">
    <source>
        <dbReference type="Proteomes" id="UP000642748"/>
    </source>
</evidence>
<keyword evidence="4 7" id="KW-0812">Transmembrane</keyword>
<comment type="subcellular location">
    <subcellularLocation>
        <location evidence="1 7">Cell membrane</location>
        <topology evidence="1 7">Multi-pass membrane protein</topology>
    </subcellularLocation>
</comment>
<keyword evidence="10" id="KW-1185">Reference proteome</keyword>
<dbReference type="AlphaFoldDB" id="A0A8J3QSE8"/>
<protein>
    <submittedName>
        <fullName evidence="9">Sugar ABC transporter permease</fullName>
    </submittedName>
</protein>
<evidence type="ECO:0000313" key="9">
    <source>
        <dbReference type="EMBL" id="GIH15601.1"/>
    </source>
</evidence>
<dbReference type="PANTHER" id="PTHR43744">
    <property type="entry name" value="ABC TRANSPORTER PERMEASE PROTEIN MG189-RELATED-RELATED"/>
    <property type="match status" value="1"/>
</dbReference>
<keyword evidence="3" id="KW-1003">Cell membrane</keyword>
<evidence type="ECO:0000259" key="8">
    <source>
        <dbReference type="PROSITE" id="PS50928"/>
    </source>
</evidence>
<feature type="transmembrane region" description="Helical" evidence="7">
    <location>
        <begin position="57"/>
        <end position="81"/>
    </location>
</feature>
<keyword evidence="6 7" id="KW-0472">Membrane</keyword>
<evidence type="ECO:0000256" key="1">
    <source>
        <dbReference type="ARBA" id="ARBA00004651"/>
    </source>
</evidence>
<comment type="caution">
    <text evidence="9">The sequence shown here is derived from an EMBL/GenBank/DDBJ whole genome shotgun (WGS) entry which is preliminary data.</text>
</comment>
<dbReference type="InterPro" id="IPR035906">
    <property type="entry name" value="MetI-like_sf"/>
</dbReference>
<name>A0A8J3QSE8_9ACTN</name>
<dbReference type="GO" id="GO:0005886">
    <property type="term" value="C:plasma membrane"/>
    <property type="evidence" value="ECO:0007669"/>
    <property type="project" value="UniProtKB-SubCell"/>
</dbReference>
<dbReference type="SUPFAM" id="SSF161098">
    <property type="entry name" value="MetI-like"/>
    <property type="match status" value="1"/>
</dbReference>
<dbReference type="PANTHER" id="PTHR43744:SF12">
    <property type="entry name" value="ABC TRANSPORTER PERMEASE PROTEIN MG189-RELATED"/>
    <property type="match status" value="1"/>
</dbReference>
<evidence type="ECO:0000256" key="2">
    <source>
        <dbReference type="ARBA" id="ARBA00022448"/>
    </source>
</evidence>
<dbReference type="GO" id="GO:0055085">
    <property type="term" value="P:transmembrane transport"/>
    <property type="evidence" value="ECO:0007669"/>
    <property type="project" value="InterPro"/>
</dbReference>
<feature type="transmembrane region" description="Helical" evidence="7">
    <location>
        <begin position="121"/>
        <end position="140"/>
    </location>
</feature>
<evidence type="ECO:0000256" key="5">
    <source>
        <dbReference type="ARBA" id="ARBA00022989"/>
    </source>
</evidence>
<gene>
    <name evidence="9" type="ORF">Raf01_37730</name>
</gene>
<comment type="similarity">
    <text evidence="7">Belongs to the binding-protein-dependent transport system permease family.</text>
</comment>
<evidence type="ECO:0000256" key="6">
    <source>
        <dbReference type="ARBA" id="ARBA00023136"/>
    </source>
</evidence>
<dbReference type="CDD" id="cd06261">
    <property type="entry name" value="TM_PBP2"/>
    <property type="match status" value="1"/>
</dbReference>
<evidence type="ECO:0000256" key="3">
    <source>
        <dbReference type="ARBA" id="ARBA00022475"/>
    </source>
</evidence>
<feature type="transmembrane region" description="Helical" evidence="7">
    <location>
        <begin position="177"/>
        <end position="199"/>
    </location>
</feature>
<dbReference type="Pfam" id="PF00528">
    <property type="entry name" value="BPD_transp_1"/>
    <property type="match status" value="1"/>
</dbReference>
<dbReference type="Proteomes" id="UP000642748">
    <property type="component" value="Unassembled WGS sequence"/>
</dbReference>
<keyword evidence="2 7" id="KW-0813">Transport</keyword>
<feature type="transmembrane region" description="Helical" evidence="7">
    <location>
        <begin position="88"/>
        <end position="109"/>
    </location>
</feature>
<feature type="domain" description="ABC transmembrane type-1" evidence="8">
    <location>
        <begin position="53"/>
        <end position="244"/>
    </location>
</feature>
<feature type="transmembrane region" description="Helical" evidence="7">
    <location>
        <begin position="219"/>
        <end position="244"/>
    </location>
</feature>
<sequence length="259" mass="28299">MLLAVITLAVVFPLIWVIGDALSPDPNGSLDLGHLTWSNFGQAWREGGFSQYLTSSVIITGSVVVIGAILAVMSGYAFGVLGVFGERLLFPLVLLGITLPMETFVVPLYYDFQSYGITDTYRGIVLAHIGMSVSFGTFWMRTAFRAVPRAIAESAEIDGAGTWTRLWRVYLPLARPAIVTLILLSFTWTWNDYFLSLILVSDPAHQPLTLGLGAFSGRYLVHINLLSAAAVLISLPVVVLCLVFQRQFIRGILSGALKE</sequence>
<dbReference type="PROSITE" id="PS50928">
    <property type="entry name" value="ABC_TM1"/>
    <property type="match status" value="1"/>
</dbReference>
<dbReference type="Gene3D" id="1.10.3720.10">
    <property type="entry name" value="MetI-like"/>
    <property type="match status" value="1"/>
</dbReference>